<comment type="caution">
    <text evidence="8">The sequence shown here is derived from an EMBL/GenBank/DDBJ whole genome shotgun (WGS) entry which is preliminary data.</text>
</comment>
<feature type="region of interest" description="Disordered" evidence="6">
    <location>
        <begin position="217"/>
        <end position="293"/>
    </location>
</feature>
<dbReference type="Proteomes" id="UP000192247">
    <property type="component" value="Unassembled WGS sequence"/>
</dbReference>
<dbReference type="GO" id="GO:0008543">
    <property type="term" value="P:fibroblast growth factor receptor signaling pathway"/>
    <property type="evidence" value="ECO:0007669"/>
    <property type="project" value="TreeGrafter"/>
</dbReference>
<feature type="non-terminal residue" evidence="8">
    <location>
        <position position="313"/>
    </location>
</feature>
<dbReference type="PROSITE" id="PS51064">
    <property type="entry name" value="IRS_PTB"/>
    <property type="match status" value="1"/>
</dbReference>
<dbReference type="Gene3D" id="2.30.29.30">
    <property type="entry name" value="Pleckstrin-homology domain (PH domain)/Phosphotyrosine-binding domain (PTB)"/>
    <property type="match status" value="1"/>
</dbReference>
<dbReference type="AlphaFoldDB" id="A0A1V9X1M0"/>
<evidence type="ECO:0000313" key="9">
    <source>
        <dbReference type="Proteomes" id="UP000192247"/>
    </source>
</evidence>
<dbReference type="SUPFAM" id="SSF50729">
    <property type="entry name" value="PH domain-like"/>
    <property type="match status" value="1"/>
</dbReference>
<proteinExistence type="predicted"/>
<evidence type="ECO:0000259" key="7">
    <source>
        <dbReference type="PROSITE" id="PS51064"/>
    </source>
</evidence>
<dbReference type="SMART" id="SM00310">
    <property type="entry name" value="PTBI"/>
    <property type="match status" value="1"/>
</dbReference>
<organism evidence="8 9">
    <name type="scientific">Tropilaelaps mercedesae</name>
    <dbReference type="NCBI Taxonomy" id="418985"/>
    <lineage>
        <taxon>Eukaryota</taxon>
        <taxon>Metazoa</taxon>
        <taxon>Ecdysozoa</taxon>
        <taxon>Arthropoda</taxon>
        <taxon>Chelicerata</taxon>
        <taxon>Arachnida</taxon>
        <taxon>Acari</taxon>
        <taxon>Parasitiformes</taxon>
        <taxon>Mesostigmata</taxon>
        <taxon>Gamasina</taxon>
        <taxon>Dermanyssoidea</taxon>
        <taxon>Laelapidae</taxon>
        <taxon>Tropilaelaps</taxon>
    </lineage>
</organism>
<dbReference type="GO" id="GO:0005737">
    <property type="term" value="C:cytoplasm"/>
    <property type="evidence" value="ECO:0007669"/>
    <property type="project" value="TreeGrafter"/>
</dbReference>
<name>A0A1V9X1M0_9ACAR</name>
<dbReference type="PANTHER" id="PTHR21258:SF55">
    <property type="entry name" value="FI23523P1"/>
    <property type="match status" value="1"/>
</dbReference>
<dbReference type="GO" id="GO:0016020">
    <property type="term" value="C:membrane"/>
    <property type="evidence" value="ECO:0007669"/>
    <property type="project" value="UniProtKB-SubCell"/>
</dbReference>
<dbReference type="InterPro" id="IPR011993">
    <property type="entry name" value="PH-like_dom_sf"/>
</dbReference>
<dbReference type="SMART" id="SM01244">
    <property type="entry name" value="IRS"/>
    <property type="match status" value="1"/>
</dbReference>
<feature type="domain" description="IRS-type PTB" evidence="7">
    <location>
        <begin position="67"/>
        <end position="169"/>
    </location>
</feature>
<dbReference type="GO" id="GO:0005104">
    <property type="term" value="F:fibroblast growth factor receptor binding"/>
    <property type="evidence" value="ECO:0007669"/>
    <property type="project" value="TreeGrafter"/>
</dbReference>
<dbReference type="InParanoid" id="A0A1V9X1M0"/>
<evidence type="ECO:0000256" key="1">
    <source>
        <dbReference type="ARBA" id="ARBA00004370"/>
    </source>
</evidence>
<keyword evidence="3" id="KW-0519">Myristate</keyword>
<evidence type="ECO:0000256" key="3">
    <source>
        <dbReference type="ARBA" id="ARBA00022707"/>
    </source>
</evidence>
<dbReference type="InterPro" id="IPR002404">
    <property type="entry name" value="IRS_PTB"/>
</dbReference>
<dbReference type="Pfam" id="PF02174">
    <property type="entry name" value="IRS"/>
    <property type="match status" value="1"/>
</dbReference>
<dbReference type="GO" id="GO:0005068">
    <property type="term" value="F:transmembrane receptor protein tyrosine kinase adaptor activity"/>
    <property type="evidence" value="ECO:0007669"/>
    <property type="project" value="TreeGrafter"/>
</dbReference>
<reference evidence="8 9" key="1">
    <citation type="journal article" date="2017" name="Gigascience">
        <title>Draft genome of the honey bee ectoparasitic mite, Tropilaelaps mercedesae, is shaped by the parasitic life history.</title>
        <authorList>
            <person name="Dong X."/>
            <person name="Armstrong S.D."/>
            <person name="Xia D."/>
            <person name="Makepeace B.L."/>
            <person name="Darby A.C."/>
            <person name="Kadowaki T."/>
        </authorList>
    </citation>
    <scope>NUCLEOTIDE SEQUENCE [LARGE SCALE GENOMIC DNA]</scope>
    <source>
        <strain evidence="8">Wuxi-XJTLU</strain>
    </source>
</reference>
<keyword evidence="5" id="KW-0449">Lipoprotein</keyword>
<comment type="subcellular location">
    <subcellularLocation>
        <location evidence="1">Membrane</location>
    </subcellularLocation>
</comment>
<dbReference type="STRING" id="418985.A0A1V9X1M0"/>
<gene>
    <name evidence="8" type="ORF">BIW11_04754</name>
</gene>
<protein>
    <recommendedName>
        <fullName evidence="7">IRS-type PTB domain-containing protein</fullName>
    </recommendedName>
</protein>
<evidence type="ECO:0000256" key="6">
    <source>
        <dbReference type="SAM" id="MobiDB-lite"/>
    </source>
</evidence>
<feature type="compositionally biased region" description="Polar residues" evidence="6">
    <location>
        <begin position="221"/>
        <end position="232"/>
    </location>
</feature>
<feature type="non-terminal residue" evidence="8">
    <location>
        <position position="1"/>
    </location>
</feature>
<evidence type="ECO:0000256" key="2">
    <source>
        <dbReference type="ARBA" id="ARBA00022553"/>
    </source>
</evidence>
<keyword evidence="9" id="KW-1185">Reference proteome</keyword>
<dbReference type="PANTHER" id="PTHR21258">
    <property type="entry name" value="DOCKING PROTEIN RELATED"/>
    <property type="match status" value="1"/>
</dbReference>
<evidence type="ECO:0000256" key="5">
    <source>
        <dbReference type="ARBA" id="ARBA00023288"/>
    </source>
</evidence>
<keyword evidence="2" id="KW-0597">Phosphoprotein</keyword>
<keyword evidence="4" id="KW-0472">Membrane</keyword>
<feature type="region of interest" description="Disordered" evidence="6">
    <location>
        <begin position="1"/>
        <end position="56"/>
    </location>
</feature>
<dbReference type="InterPro" id="IPR038742">
    <property type="entry name" value="FRS2_PTB"/>
</dbReference>
<sequence>ADGAAGPPEAGTLSPRERDRGRGLWCRLEPAASPAVRRRRQPLSGPQRPSRKAGPVAAEATMGNCVSPQTDDASFAVWNVDDAGNRVQPGRISLTDSQLVFVQKGGEPIRWPLSGLRRYGFDAELFSFESGRRCPTGSGVYAFRCPRAERLFNLLQERIQSQAPARPPSLVDSPPSPEMRTTADYLEPISIGAQVVSSVHFVSNSAALHPPAAGGPVYQNVPVQQSQNSDTVALSPVLPGPPPPLSTPGVNYVVLDLDHSEPATPTSPTSPLSPPPAPSPPSQHSPSPLGYAQIDFDKTMALQQVANRQRSGS</sequence>
<dbReference type="OrthoDB" id="6279276at2759"/>
<feature type="compositionally biased region" description="Pro residues" evidence="6">
    <location>
        <begin position="271"/>
        <end position="283"/>
    </location>
</feature>
<dbReference type="CDD" id="cd01202">
    <property type="entry name" value="PTB_FRS2"/>
    <property type="match status" value="1"/>
</dbReference>
<dbReference type="EMBL" id="MNPL01028674">
    <property type="protein sequence ID" value="OQR67490.1"/>
    <property type="molecule type" value="Genomic_DNA"/>
</dbReference>
<evidence type="ECO:0000256" key="4">
    <source>
        <dbReference type="ARBA" id="ARBA00023136"/>
    </source>
</evidence>
<evidence type="ECO:0000313" key="8">
    <source>
        <dbReference type="EMBL" id="OQR67490.1"/>
    </source>
</evidence>
<accession>A0A1V9X1M0</accession>
<dbReference type="InterPro" id="IPR050996">
    <property type="entry name" value="Docking_Protein_DOK"/>
</dbReference>